<dbReference type="EMBL" id="CP041396">
    <property type="protein sequence ID" value="QDM12837.1"/>
    <property type="molecule type" value="Genomic_DNA"/>
</dbReference>
<sequence length="188" mass="21921">MPMNIKKMTFILIMCGCMHGLYAQRHYAGVSALELNYGQNIFGSNNHNASLSFSKYRNRTTFWKIGLNYFEKSFDYRYEDLSLEVPEVRTVGRIARDYYVDAVYYKTVATNLSSLYLNLGFGLFTGVEAYKEENNEYEYLVGPKIEAELEYFVASRVAFVGRVKQYWNPFSKSPWNTVWNVGIKVLLY</sequence>
<name>A0AAP9IZ99_BACOV</name>
<dbReference type="Proteomes" id="UP000318823">
    <property type="component" value="Plasmid unnamed1"/>
</dbReference>
<evidence type="ECO:0000313" key="1">
    <source>
        <dbReference type="EMBL" id="QDM12837.1"/>
    </source>
</evidence>
<accession>A0AAP9IZ99</accession>
<dbReference type="AlphaFoldDB" id="A0AAP9IZ99"/>
<reference evidence="2" key="1">
    <citation type="journal article" date="2018" name="J. Anim. Genet.">
        <title>Acquired interbacterial defense systems protect against interspecies antagonism in the human gut microbiome.</title>
        <authorList>
            <person name="Ross B.D."/>
            <person name="Verster A.J."/>
            <person name="Radey M.C."/>
            <person name="Schmidtke D.T."/>
            <person name="Pope C.E."/>
            <person name="Hoffman L.R."/>
            <person name="Hajjar A."/>
            <person name="Peterson S.B."/>
            <person name="Borenstein E."/>
            <person name="Mougous J."/>
        </authorList>
    </citation>
    <scope>NUCLEOTIDE SEQUENCE [LARGE SCALE GENOMIC DNA]</scope>
    <source>
        <strain evidence="2">3725 D1 iv</strain>
        <plasmid evidence="2">unnamed1</plasmid>
    </source>
</reference>
<gene>
    <name evidence="1" type="ORF">DYI28_29520</name>
</gene>
<keyword evidence="1" id="KW-0614">Plasmid</keyword>
<evidence type="ECO:0000313" key="2">
    <source>
        <dbReference type="Proteomes" id="UP000318823"/>
    </source>
</evidence>
<proteinExistence type="predicted"/>
<geneLocation type="plasmid" evidence="1 2">
    <name>unnamed1</name>
</geneLocation>
<organism evidence="1 2">
    <name type="scientific">Bacteroides ovatus</name>
    <dbReference type="NCBI Taxonomy" id="28116"/>
    <lineage>
        <taxon>Bacteria</taxon>
        <taxon>Pseudomonadati</taxon>
        <taxon>Bacteroidota</taxon>
        <taxon>Bacteroidia</taxon>
        <taxon>Bacteroidales</taxon>
        <taxon>Bacteroidaceae</taxon>
        <taxon>Bacteroides</taxon>
    </lineage>
</organism>
<protein>
    <recommendedName>
        <fullName evidence="3">Conjugative transposon protein TraO</fullName>
    </recommendedName>
</protein>
<evidence type="ECO:0008006" key="3">
    <source>
        <dbReference type="Google" id="ProtNLM"/>
    </source>
</evidence>